<accession>A0A8H3MCN4</accession>
<sequence length="122" mass="14450">MITNGIMKRFDILKNKLGKIVYLFHKKINKISLTEKNWHELIKEYNDKLKTIEEGLEKPLELSANKKFQFQLNILNYVTEVGFENLSNKLDLLKDDKFYFDEGLSEETNQKLKKSIHKKKAS</sequence>
<dbReference type="Proteomes" id="UP000615446">
    <property type="component" value="Unassembled WGS sequence"/>
</dbReference>
<dbReference type="EMBL" id="BLAL01000302">
    <property type="protein sequence ID" value="GET01862.1"/>
    <property type="molecule type" value="Genomic_DNA"/>
</dbReference>
<organism evidence="1 2">
    <name type="scientific">Rhizophagus clarus</name>
    <dbReference type="NCBI Taxonomy" id="94130"/>
    <lineage>
        <taxon>Eukaryota</taxon>
        <taxon>Fungi</taxon>
        <taxon>Fungi incertae sedis</taxon>
        <taxon>Mucoromycota</taxon>
        <taxon>Glomeromycotina</taxon>
        <taxon>Glomeromycetes</taxon>
        <taxon>Glomerales</taxon>
        <taxon>Glomeraceae</taxon>
        <taxon>Rhizophagus</taxon>
    </lineage>
</organism>
<comment type="caution">
    <text evidence="1">The sequence shown here is derived from an EMBL/GenBank/DDBJ whole genome shotgun (WGS) entry which is preliminary data.</text>
</comment>
<name>A0A8H3MCN4_9GLOM</name>
<protein>
    <submittedName>
        <fullName evidence="1">Uncharacterized protein</fullName>
    </submittedName>
</protein>
<evidence type="ECO:0000313" key="1">
    <source>
        <dbReference type="EMBL" id="GET01862.1"/>
    </source>
</evidence>
<gene>
    <name evidence="1" type="ORF">RCL2_002824800</name>
</gene>
<dbReference type="AlphaFoldDB" id="A0A8H3MCN4"/>
<proteinExistence type="predicted"/>
<reference evidence="1" key="1">
    <citation type="submission" date="2019-10" db="EMBL/GenBank/DDBJ databases">
        <title>Conservation and host-specific expression of non-tandemly repeated heterogenous ribosome RNA gene in arbuscular mycorrhizal fungi.</title>
        <authorList>
            <person name="Maeda T."/>
            <person name="Kobayashi Y."/>
            <person name="Nakagawa T."/>
            <person name="Ezawa T."/>
            <person name="Yamaguchi K."/>
            <person name="Bino T."/>
            <person name="Nishimoto Y."/>
            <person name="Shigenobu S."/>
            <person name="Kawaguchi M."/>
        </authorList>
    </citation>
    <scope>NUCLEOTIDE SEQUENCE</scope>
    <source>
        <strain evidence="1">HR1</strain>
    </source>
</reference>
<evidence type="ECO:0000313" key="2">
    <source>
        <dbReference type="Proteomes" id="UP000615446"/>
    </source>
</evidence>